<keyword evidence="3 9" id="KW-0808">Transferase</keyword>
<dbReference type="EMBL" id="CZPZ01000035">
    <property type="protein sequence ID" value="CUS39725.1"/>
    <property type="molecule type" value="Genomic_DNA"/>
</dbReference>
<dbReference type="CDD" id="cd04651">
    <property type="entry name" value="LbH_G1P_AT_C"/>
    <property type="match status" value="1"/>
</dbReference>
<dbReference type="PANTHER" id="PTHR43523:SF2">
    <property type="entry name" value="GLUCOSE-1-PHOSPHATE ADENYLYLTRANSFERASE"/>
    <property type="match status" value="1"/>
</dbReference>
<dbReference type="Pfam" id="PF00483">
    <property type="entry name" value="NTP_transferase"/>
    <property type="match status" value="1"/>
</dbReference>
<evidence type="ECO:0000256" key="5">
    <source>
        <dbReference type="ARBA" id="ARBA00022741"/>
    </source>
</evidence>
<dbReference type="UniPathway" id="UPA00164"/>
<dbReference type="InterPro" id="IPR056818">
    <property type="entry name" value="GlmU/GlgC-like_hexapep"/>
</dbReference>
<dbReference type="InterPro" id="IPR005836">
    <property type="entry name" value="ADP_Glu_pyroP_CS"/>
</dbReference>
<evidence type="ECO:0000256" key="1">
    <source>
        <dbReference type="ARBA" id="ARBA00010443"/>
    </source>
</evidence>
<dbReference type="CDD" id="cd02508">
    <property type="entry name" value="ADP_Glucose_PP"/>
    <property type="match status" value="1"/>
</dbReference>
<evidence type="ECO:0000256" key="9">
    <source>
        <dbReference type="HAMAP-Rule" id="MF_00624"/>
    </source>
</evidence>
<keyword evidence="5 9" id="KW-0547">Nucleotide-binding</keyword>
<dbReference type="GO" id="GO:0005978">
    <property type="term" value="P:glycogen biosynthetic process"/>
    <property type="evidence" value="ECO:0007669"/>
    <property type="project" value="UniProtKB-UniRule"/>
</dbReference>
<dbReference type="SUPFAM" id="SSF53448">
    <property type="entry name" value="Nucleotide-diphospho-sugar transferases"/>
    <property type="match status" value="1"/>
</dbReference>
<organism evidence="12 13">
    <name type="scientific">Candidatus Nitrospira nitrificans</name>
    <dbReference type="NCBI Taxonomy" id="1742973"/>
    <lineage>
        <taxon>Bacteria</taxon>
        <taxon>Pseudomonadati</taxon>
        <taxon>Nitrospirota</taxon>
        <taxon>Nitrospiria</taxon>
        <taxon>Nitrospirales</taxon>
        <taxon>Nitrospiraceae</taxon>
        <taxon>Nitrospira</taxon>
    </lineage>
</organism>
<evidence type="ECO:0000259" key="11">
    <source>
        <dbReference type="Pfam" id="PF24894"/>
    </source>
</evidence>
<dbReference type="HAMAP" id="MF_00624">
    <property type="entry name" value="GlgC"/>
    <property type="match status" value="1"/>
</dbReference>
<dbReference type="InterPro" id="IPR011831">
    <property type="entry name" value="ADP-Glc_PPase"/>
</dbReference>
<dbReference type="Gene3D" id="2.160.10.10">
    <property type="entry name" value="Hexapeptide repeat proteins"/>
    <property type="match status" value="1"/>
</dbReference>
<evidence type="ECO:0000259" key="10">
    <source>
        <dbReference type="Pfam" id="PF00483"/>
    </source>
</evidence>
<evidence type="ECO:0000256" key="6">
    <source>
        <dbReference type="ARBA" id="ARBA00022840"/>
    </source>
</evidence>
<evidence type="ECO:0000256" key="3">
    <source>
        <dbReference type="ARBA" id="ARBA00022679"/>
    </source>
</evidence>
<feature type="domain" description="Glucose-1-phosphate adenylyltransferase/Bifunctional protein GlmU-like C-terminal hexapeptide" evidence="11">
    <location>
        <begin position="310"/>
        <end position="400"/>
    </location>
</feature>
<keyword evidence="6 9" id="KW-0067">ATP-binding</keyword>
<proteinExistence type="inferred from homology"/>
<keyword evidence="2 9" id="KW-0321">Glycogen metabolism</keyword>
<dbReference type="Gene3D" id="3.90.550.10">
    <property type="entry name" value="Spore Coat Polysaccharide Biosynthesis Protein SpsA, Chain A"/>
    <property type="match status" value="1"/>
</dbReference>
<feature type="binding site" evidence="9">
    <location>
        <begin position="183"/>
        <end position="184"/>
    </location>
    <ligand>
        <name>alpha-D-glucose 1-phosphate</name>
        <dbReference type="ChEBI" id="CHEBI:58601"/>
    </ligand>
</feature>
<dbReference type="GO" id="GO:0005524">
    <property type="term" value="F:ATP binding"/>
    <property type="evidence" value="ECO:0007669"/>
    <property type="project" value="UniProtKB-KW"/>
</dbReference>
<accession>A0A0S4LSP6</accession>
<comment type="pathway">
    <text evidence="9">Glycan biosynthesis; glycogen biosynthesis.</text>
</comment>
<feature type="domain" description="Nucleotidyl transferase" evidence="10">
    <location>
        <begin position="12"/>
        <end position="281"/>
    </location>
</feature>
<dbReference type="InterPro" id="IPR029044">
    <property type="entry name" value="Nucleotide-diphossugar_trans"/>
</dbReference>
<feature type="binding site" evidence="9">
    <location>
        <position position="201"/>
    </location>
    <ligand>
        <name>alpha-D-glucose 1-phosphate</name>
        <dbReference type="ChEBI" id="CHEBI:58601"/>
    </ligand>
</feature>
<keyword evidence="13" id="KW-1185">Reference proteome</keyword>
<comment type="function">
    <text evidence="9">Involved in the biosynthesis of ADP-glucose, a building block required for the elongation reactions to produce glycogen. Catalyzes the reaction between ATP and alpha-D-glucose 1-phosphate (G1P) to produce pyrophosphate and ADP-Glc.</text>
</comment>
<dbReference type="PROSITE" id="PS00809">
    <property type="entry name" value="ADP_GLC_PYROPHOSPH_2"/>
    <property type="match status" value="1"/>
</dbReference>
<comment type="catalytic activity">
    <reaction evidence="9">
        <text>alpha-D-glucose 1-phosphate + ATP + H(+) = ADP-alpha-D-glucose + diphosphate</text>
        <dbReference type="Rhea" id="RHEA:12120"/>
        <dbReference type="ChEBI" id="CHEBI:15378"/>
        <dbReference type="ChEBI" id="CHEBI:30616"/>
        <dbReference type="ChEBI" id="CHEBI:33019"/>
        <dbReference type="ChEBI" id="CHEBI:57498"/>
        <dbReference type="ChEBI" id="CHEBI:58601"/>
        <dbReference type="EC" id="2.7.7.27"/>
    </reaction>
</comment>
<feature type="binding site" evidence="9">
    <location>
        <position position="103"/>
    </location>
    <ligand>
        <name>alpha-D-glucose 1-phosphate</name>
        <dbReference type="ChEBI" id="CHEBI:58601"/>
    </ligand>
</feature>
<dbReference type="SUPFAM" id="SSF51161">
    <property type="entry name" value="Trimeric LpxA-like enzymes"/>
    <property type="match status" value="1"/>
</dbReference>
<evidence type="ECO:0000256" key="2">
    <source>
        <dbReference type="ARBA" id="ARBA00022600"/>
    </source>
</evidence>
<dbReference type="PANTHER" id="PTHR43523">
    <property type="entry name" value="GLUCOSE-1-PHOSPHATE ADENYLYLTRANSFERASE-RELATED"/>
    <property type="match status" value="1"/>
</dbReference>
<feature type="site" description="Could play a key role in the communication between the regulatory and the substrate sites" evidence="9">
    <location>
        <position position="102"/>
    </location>
</feature>
<dbReference type="EC" id="2.7.7.27" evidence="9"/>
<evidence type="ECO:0000256" key="8">
    <source>
        <dbReference type="ARBA" id="ARBA00023277"/>
    </source>
</evidence>
<dbReference type="STRING" id="1742973.COMA2_80149"/>
<protein>
    <recommendedName>
        <fullName evidence="9">Glucose-1-phosphate adenylyltransferase</fullName>
        <ecNumber evidence="9">2.7.7.27</ecNumber>
    </recommendedName>
    <alternativeName>
        <fullName evidence="9">ADP-glucose pyrophosphorylase</fullName>
        <shortName evidence="9">ADPGlc PPase</shortName>
    </alternativeName>
    <alternativeName>
        <fullName evidence="9">ADP-glucose synthase</fullName>
    </alternativeName>
</protein>
<evidence type="ECO:0000256" key="7">
    <source>
        <dbReference type="ARBA" id="ARBA00023056"/>
    </source>
</evidence>
<evidence type="ECO:0000313" key="12">
    <source>
        <dbReference type="EMBL" id="CUS39725.1"/>
    </source>
</evidence>
<dbReference type="GO" id="GO:0008878">
    <property type="term" value="F:glucose-1-phosphate adenylyltransferase activity"/>
    <property type="evidence" value="ECO:0007669"/>
    <property type="project" value="UniProtKB-UniRule"/>
</dbReference>
<dbReference type="InterPro" id="IPR011004">
    <property type="entry name" value="Trimer_LpxA-like_sf"/>
</dbReference>
<dbReference type="NCBIfam" id="NF002023">
    <property type="entry name" value="PRK00844.1"/>
    <property type="match status" value="1"/>
</dbReference>
<keyword evidence="8 9" id="KW-0119">Carbohydrate metabolism</keyword>
<comment type="similarity">
    <text evidence="1 9">Belongs to the bacterial/plant glucose-1-phosphate adenylyltransferase family.</text>
</comment>
<dbReference type="Pfam" id="PF24894">
    <property type="entry name" value="Hexapep_GlmU"/>
    <property type="match status" value="1"/>
</dbReference>
<evidence type="ECO:0000313" key="13">
    <source>
        <dbReference type="Proteomes" id="UP000198736"/>
    </source>
</evidence>
<feature type="binding site" evidence="9">
    <location>
        <position position="168"/>
    </location>
    <ligand>
        <name>alpha-D-glucose 1-phosphate</name>
        <dbReference type="ChEBI" id="CHEBI:58601"/>
    </ligand>
</feature>
<dbReference type="InterPro" id="IPR023049">
    <property type="entry name" value="GlgC_bac"/>
</dbReference>
<comment type="subunit">
    <text evidence="9">Homotetramer.</text>
</comment>
<feature type="site" description="Could play a key role in the communication between the regulatory and the substrate sites" evidence="9">
    <location>
        <position position="64"/>
    </location>
</feature>
<name>A0A0S4LSP6_9BACT</name>
<dbReference type="Proteomes" id="UP000198736">
    <property type="component" value="Unassembled WGS sequence"/>
</dbReference>
<keyword evidence="4 9" id="KW-0548">Nucleotidyltransferase</keyword>
<keyword evidence="7 9" id="KW-0320">Glycogen biosynthesis</keyword>
<dbReference type="AlphaFoldDB" id="A0A0S4LSP6"/>
<reference evidence="13" key="1">
    <citation type="submission" date="2015-10" db="EMBL/GenBank/DDBJ databases">
        <authorList>
            <person name="Luecker S."/>
            <person name="Luecker S."/>
        </authorList>
    </citation>
    <scope>NUCLEOTIDE SEQUENCE [LARGE SCALE GENOMIC DNA]</scope>
</reference>
<sequence>MVGSMRQVRTLAMIMAGGKGQRLLPLTEARSKPAVPFGGTYRIIDFVLSNFINSGITALHVLVQYRSQSLIEHLRAAWQIGGRAQDSFVSVVPPQMRARDGWYEGTADAVYQNLNLIADFAPDVIAVFGADHIYRMDVGRMIRYHLETDADATVAALPVPITEASGFGIVEADTSGRMIGFEEKPAAPKPMRDRPGFALSSMGNYLFKTETLIPMLVRDASRPGTHDFGRNIVPELLADHRVQVYDFRKTEIPDLQPYEEQAYWRDVGTLDAYWKANMDLLGSAPAFDLRNRAWPIFSGCYDGPMASLVRTSTDESMIGQASHCVDADIRRSIIGRGVRIDRGARLEECIILDDVRIGSHARLRRVIADRRSVIPPHSRLGYDPAHDRARFQYATEGLVVLPHSSVLEVEAARVS</sequence>
<evidence type="ECO:0000256" key="4">
    <source>
        <dbReference type="ARBA" id="ARBA00022695"/>
    </source>
</evidence>
<gene>
    <name evidence="9 12" type="primary">glgC</name>
    <name evidence="12" type="ORF">COMA2_80149</name>
</gene>
<dbReference type="InterPro" id="IPR005835">
    <property type="entry name" value="NTP_transferase_dom"/>
</dbReference>